<evidence type="ECO:0000313" key="1">
    <source>
        <dbReference type="EMBL" id="GAG29023.1"/>
    </source>
</evidence>
<proteinExistence type="predicted"/>
<comment type="caution">
    <text evidence="1">The sequence shown here is derived from an EMBL/GenBank/DDBJ whole genome shotgun (WGS) entry which is preliminary data.</text>
</comment>
<dbReference type="EMBL" id="BARS01046357">
    <property type="protein sequence ID" value="GAG29023.1"/>
    <property type="molecule type" value="Genomic_DNA"/>
</dbReference>
<organism evidence="1">
    <name type="scientific">marine sediment metagenome</name>
    <dbReference type="NCBI Taxonomy" id="412755"/>
    <lineage>
        <taxon>unclassified sequences</taxon>
        <taxon>metagenomes</taxon>
        <taxon>ecological metagenomes</taxon>
    </lineage>
</organism>
<gene>
    <name evidence="1" type="ORF">S01H1_69788</name>
</gene>
<accession>X0WX75</accession>
<sequence length="247" mass="28472">RRSPNKRLPKEPMIAILRRKKVDGRYVRNVLKRHRLDIPLPHQVKTNIKGTFYVKHGDLRLSFDADGAYEIEYAHPNLNNRHSLEEKNAVRIAESFIQEEGLSKNIDLVFDCIRFSKLSGGQPVKKGFEGPFTSETTVEFTQIVNDIPVISPKYGRIRVSIDNDGNITRLQNHTREILGLTKHSKGYYPGPKMNIQMHELDVYRRLLEQQWQKRLLIRNAMGKKPSIMELLPGSDEIGYVVIGNEMA</sequence>
<feature type="non-terminal residue" evidence="1">
    <location>
        <position position="1"/>
    </location>
</feature>
<reference evidence="1" key="1">
    <citation type="journal article" date="2014" name="Front. Microbiol.">
        <title>High frequency of phylogenetically diverse reductive dehalogenase-homologous genes in deep subseafloor sedimentary metagenomes.</title>
        <authorList>
            <person name="Kawai M."/>
            <person name="Futagami T."/>
            <person name="Toyoda A."/>
            <person name="Takaki Y."/>
            <person name="Nishi S."/>
            <person name="Hori S."/>
            <person name="Arai W."/>
            <person name="Tsubouchi T."/>
            <person name="Morono Y."/>
            <person name="Uchiyama I."/>
            <person name="Ito T."/>
            <person name="Fujiyama A."/>
            <person name="Inagaki F."/>
            <person name="Takami H."/>
        </authorList>
    </citation>
    <scope>NUCLEOTIDE SEQUENCE</scope>
    <source>
        <strain evidence="1">Expedition CK06-06</strain>
    </source>
</reference>
<feature type="non-terminal residue" evidence="1">
    <location>
        <position position="247"/>
    </location>
</feature>
<protein>
    <submittedName>
        <fullName evidence="1">Uncharacterized protein</fullName>
    </submittedName>
</protein>
<name>X0WX75_9ZZZZ</name>
<dbReference type="AlphaFoldDB" id="X0WX75"/>